<dbReference type="SUPFAM" id="SSF55031">
    <property type="entry name" value="Bacterial exopeptidase dimerisation domain"/>
    <property type="match status" value="1"/>
</dbReference>
<proteinExistence type="inferred from homology"/>
<accession>A0A3N4LPM8</accession>
<dbReference type="GO" id="GO:0016787">
    <property type="term" value="F:hydrolase activity"/>
    <property type="evidence" value="ECO:0007669"/>
    <property type="project" value="UniProtKB-KW"/>
</dbReference>
<feature type="region of interest" description="Disordered" evidence="6">
    <location>
        <begin position="410"/>
        <end position="430"/>
    </location>
</feature>
<evidence type="ECO:0000256" key="2">
    <source>
        <dbReference type="ARBA" id="ARBA00006247"/>
    </source>
</evidence>
<feature type="domain" description="Peptidase M20 dimerisation" evidence="7">
    <location>
        <begin position="194"/>
        <end position="292"/>
    </location>
</feature>
<keyword evidence="5" id="KW-0862">Zinc</keyword>
<keyword evidence="3" id="KW-0479">Metal-binding</keyword>
<dbReference type="AlphaFoldDB" id="A0A3N4LPM8"/>
<dbReference type="Gene3D" id="3.30.70.360">
    <property type="match status" value="1"/>
</dbReference>
<keyword evidence="4" id="KW-0378">Hydrolase</keyword>
<dbReference type="InterPro" id="IPR002933">
    <property type="entry name" value="Peptidase_M20"/>
</dbReference>
<reference evidence="8 9" key="1">
    <citation type="journal article" date="2018" name="Nat. Ecol. Evol.">
        <title>Pezizomycetes genomes reveal the molecular basis of ectomycorrhizal truffle lifestyle.</title>
        <authorList>
            <person name="Murat C."/>
            <person name="Payen T."/>
            <person name="Noel B."/>
            <person name="Kuo A."/>
            <person name="Morin E."/>
            <person name="Chen J."/>
            <person name="Kohler A."/>
            <person name="Krizsan K."/>
            <person name="Balestrini R."/>
            <person name="Da Silva C."/>
            <person name="Montanini B."/>
            <person name="Hainaut M."/>
            <person name="Levati E."/>
            <person name="Barry K.W."/>
            <person name="Belfiori B."/>
            <person name="Cichocki N."/>
            <person name="Clum A."/>
            <person name="Dockter R.B."/>
            <person name="Fauchery L."/>
            <person name="Guy J."/>
            <person name="Iotti M."/>
            <person name="Le Tacon F."/>
            <person name="Lindquist E.A."/>
            <person name="Lipzen A."/>
            <person name="Malagnac F."/>
            <person name="Mello A."/>
            <person name="Molinier V."/>
            <person name="Miyauchi S."/>
            <person name="Poulain J."/>
            <person name="Riccioni C."/>
            <person name="Rubini A."/>
            <person name="Sitrit Y."/>
            <person name="Splivallo R."/>
            <person name="Traeger S."/>
            <person name="Wang M."/>
            <person name="Zifcakova L."/>
            <person name="Wipf D."/>
            <person name="Zambonelli A."/>
            <person name="Paolocci F."/>
            <person name="Nowrousian M."/>
            <person name="Ottonello S."/>
            <person name="Baldrian P."/>
            <person name="Spatafora J.W."/>
            <person name="Henrissat B."/>
            <person name="Nagy L.G."/>
            <person name="Aury J.M."/>
            <person name="Wincker P."/>
            <person name="Grigoriev I.V."/>
            <person name="Bonfante P."/>
            <person name="Martin F.M."/>
        </authorList>
    </citation>
    <scope>NUCLEOTIDE SEQUENCE [LARGE SCALE GENOMIC DNA]</scope>
    <source>
        <strain evidence="8 9">ATCC MYA-4762</strain>
    </source>
</reference>
<dbReference type="GO" id="GO:0046872">
    <property type="term" value="F:metal ion binding"/>
    <property type="evidence" value="ECO:0007669"/>
    <property type="project" value="UniProtKB-KW"/>
</dbReference>
<dbReference type="InterPro" id="IPR036264">
    <property type="entry name" value="Bact_exopeptidase_dim_dom"/>
</dbReference>
<dbReference type="PANTHER" id="PTHR43808:SF8">
    <property type="entry name" value="PEPTIDASE M20 DIMERISATION DOMAIN-CONTAINING PROTEIN"/>
    <property type="match status" value="1"/>
</dbReference>
<evidence type="ECO:0000259" key="7">
    <source>
        <dbReference type="Pfam" id="PF07687"/>
    </source>
</evidence>
<dbReference type="Pfam" id="PF01546">
    <property type="entry name" value="Peptidase_M20"/>
    <property type="match status" value="1"/>
</dbReference>
<name>A0A3N4LPM8_9PEZI</name>
<comment type="similarity">
    <text evidence="2">Belongs to the peptidase M20A family.</text>
</comment>
<dbReference type="EMBL" id="ML121540">
    <property type="protein sequence ID" value="RPB24854.1"/>
    <property type="molecule type" value="Genomic_DNA"/>
</dbReference>
<evidence type="ECO:0000256" key="4">
    <source>
        <dbReference type="ARBA" id="ARBA00022801"/>
    </source>
</evidence>
<evidence type="ECO:0000256" key="1">
    <source>
        <dbReference type="ARBA" id="ARBA00001947"/>
    </source>
</evidence>
<dbReference type="STRING" id="1051890.A0A3N4LPM8"/>
<evidence type="ECO:0000256" key="5">
    <source>
        <dbReference type="ARBA" id="ARBA00022833"/>
    </source>
</evidence>
<feature type="compositionally biased region" description="Basic and acidic residues" evidence="6">
    <location>
        <begin position="414"/>
        <end position="430"/>
    </location>
</feature>
<dbReference type="Proteomes" id="UP000267821">
    <property type="component" value="Unassembled WGS sequence"/>
</dbReference>
<dbReference type="CDD" id="cd05652">
    <property type="entry name" value="M20_ArgE_DapE-like_fungal"/>
    <property type="match status" value="1"/>
</dbReference>
<dbReference type="InterPro" id="IPR050072">
    <property type="entry name" value="Peptidase_M20A"/>
</dbReference>
<dbReference type="Gene3D" id="3.40.630.10">
    <property type="entry name" value="Zn peptidases"/>
    <property type="match status" value="1"/>
</dbReference>
<evidence type="ECO:0000313" key="8">
    <source>
        <dbReference type="EMBL" id="RPB24854.1"/>
    </source>
</evidence>
<evidence type="ECO:0000256" key="3">
    <source>
        <dbReference type="ARBA" id="ARBA00022723"/>
    </source>
</evidence>
<dbReference type="SUPFAM" id="SSF53187">
    <property type="entry name" value="Zn-dependent exopeptidases"/>
    <property type="match status" value="1"/>
</dbReference>
<evidence type="ECO:0000313" key="9">
    <source>
        <dbReference type="Proteomes" id="UP000267821"/>
    </source>
</evidence>
<dbReference type="Pfam" id="PF07687">
    <property type="entry name" value="M20_dimer"/>
    <property type="match status" value="1"/>
</dbReference>
<dbReference type="InParanoid" id="A0A3N4LPM8"/>
<dbReference type="InterPro" id="IPR011650">
    <property type="entry name" value="Peptidase_M20_dimer"/>
</dbReference>
<keyword evidence="9" id="KW-1185">Reference proteome</keyword>
<dbReference type="OrthoDB" id="3064516at2759"/>
<protein>
    <submittedName>
        <fullName evidence="8">Zn-dependent exopeptidase</fullName>
    </submittedName>
</protein>
<gene>
    <name evidence="8" type="ORF">L211DRAFT_857100</name>
</gene>
<sequence length="430" mass="46527">MLKLASTLPLPSFLRHKIATPADHSQLLSLHKSLVEIPSITGSEYAVGEWLAQYLVSQNFTVETQLVHGLEDGEEVEGVTKKQENIFAYLGQTRETRTLLTSHIDVVPPYIPYRETASAVYGRGSCDAKASVAAQITAALELIAEGKIKEGDISLLYVVGEETTGDGMKAANTLTPSGWESVIFGEPTELKLAVGHKGIAEFTINSEGKAAHSGYPWLGVNANSNLVKVLYELDRLDLPASSLLGNSTINVGQISGGVAPNVVPAKANAVVSVRVAEDLDETVRRINEVITSVPGVSVDWFETPHYGPVELDWDVEGFETTVCSYGTDVMYLKGDHKKYLYGPGSILVAHGDGEFVLKSDLFEAVRGYKKLVVESLYPTRRVPAVVRVEEVKSEEKLVVQEPEVVSKSATVVGAEKETGTGEKQEANEEL</sequence>
<evidence type="ECO:0000256" key="6">
    <source>
        <dbReference type="SAM" id="MobiDB-lite"/>
    </source>
</evidence>
<dbReference type="PANTHER" id="PTHR43808">
    <property type="entry name" value="ACETYLORNITHINE DEACETYLASE"/>
    <property type="match status" value="1"/>
</dbReference>
<comment type="cofactor">
    <cofactor evidence="1">
        <name>Zn(2+)</name>
        <dbReference type="ChEBI" id="CHEBI:29105"/>
    </cofactor>
</comment>
<organism evidence="8 9">
    <name type="scientific">Terfezia boudieri ATCC MYA-4762</name>
    <dbReference type="NCBI Taxonomy" id="1051890"/>
    <lineage>
        <taxon>Eukaryota</taxon>
        <taxon>Fungi</taxon>
        <taxon>Dikarya</taxon>
        <taxon>Ascomycota</taxon>
        <taxon>Pezizomycotina</taxon>
        <taxon>Pezizomycetes</taxon>
        <taxon>Pezizales</taxon>
        <taxon>Pezizaceae</taxon>
        <taxon>Terfezia</taxon>
    </lineage>
</organism>